<dbReference type="EMBL" id="JBAMIC010000007">
    <property type="protein sequence ID" value="KAK7106275.1"/>
    <property type="molecule type" value="Genomic_DNA"/>
</dbReference>
<accession>A0AAN9BIK4</accession>
<evidence type="ECO:0000256" key="3">
    <source>
        <dbReference type="SAM" id="SignalP"/>
    </source>
</evidence>
<name>A0AAN9BIK4_9CAEN</name>
<feature type="transmembrane region" description="Helical" evidence="2">
    <location>
        <begin position="157"/>
        <end position="178"/>
    </location>
</feature>
<gene>
    <name evidence="4" type="ORF">V1264_017544</name>
</gene>
<evidence type="ECO:0000313" key="5">
    <source>
        <dbReference type="Proteomes" id="UP001374579"/>
    </source>
</evidence>
<keyword evidence="2" id="KW-0472">Membrane</keyword>
<evidence type="ECO:0000256" key="2">
    <source>
        <dbReference type="SAM" id="Phobius"/>
    </source>
</evidence>
<feature type="region of interest" description="Disordered" evidence="1">
    <location>
        <begin position="308"/>
        <end position="327"/>
    </location>
</feature>
<evidence type="ECO:0000256" key="1">
    <source>
        <dbReference type="SAM" id="MobiDB-lite"/>
    </source>
</evidence>
<keyword evidence="5" id="KW-1185">Reference proteome</keyword>
<proteinExistence type="predicted"/>
<feature type="region of interest" description="Disordered" evidence="1">
    <location>
        <begin position="183"/>
        <end position="256"/>
    </location>
</feature>
<dbReference type="CDD" id="cd12087">
    <property type="entry name" value="TM_EGFR-like"/>
    <property type="match status" value="1"/>
</dbReference>
<dbReference type="AlphaFoldDB" id="A0AAN9BIK4"/>
<protein>
    <submittedName>
        <fullName evidence="4">Uncharacterized protein</fullName>
    </submittedName>
</protein>
<keyword evidence="2" id="KW-1133">Transmembrane helix</keyword>
<feature type="signal peptide" evidence="3">
    <location>
        <begin position="1"/>
        <end position="21"/>
    </location>
</feature>
<keyword evidence="2" id="KW-0812">Transmembrane</keyword>
<feature type="compositionally biased region" description="Low complexity" evidence="1">
    <location>
        <begin position="206"/>
        <end position="256"/>
    </location>
</feature>
<dbReference type="Proteomes" id="UP001374579">
    <property type="component" value="Unassembled WGS sequence"/>
</dbReference>
<sequence>MINFGSLCMWLLLVCVSNTEKQVVFTTCRSEPVEEGQTAMMNISLRPQIDLHVGRLFIYLRRGNDSDTLRCDQKEPGSPLECYTVNGSRFQTEGLVDHDLNLIVPNVTDDLAGEYVLRVYINDVPDPDTKCVLSVITRTGRQNFSASEENSSDVSTIVVPICVILVIFVITLGVVIFWRRRRKRDEQEQNGETQAMNTGDRDGIIEVPETGKTSTTTEEVNTGTFPDTATPTTTSASLNTTDTTTSGTADITTTPTNAPLQLNRLQAARIPLRERTTETDKNTPIGTSLQKAIETNKNPFFEIKVNKRGRPDKTEDEFVTAKGSQMK</sequence>
<evidence type="ECO:0000313" key="4">
    <source>
        <dbReference type="EMBL" id="KAK7106275.1"/>
    </source>
</evidence>
<reference evidence="4 5" key="1">
    <citation type="submission" date="2024-02" db="EMBL/GenBank/DDBJ databases">
        <title>Chromosome-scale genome assembly of the rough periwinkle Littorina saxatilis.</title>
        <authorList>
            <person name="De Jode A."/>
            <person name="Faria R."/>
            <person name="Formenti G."/>
            <person name="Sims Y."/>
            <person name="Smith T.P."/>
            <person name="Tracey A."/>
            <person name="Wood J.M.D."/>
            <person name="Zagrodzka Z.B."/>
            <person name="Johannesson K."/>
            <person name="Butlin R.K."/>
            <person name="Leder E.H."/>
        </authorList>
    </citation>
    <scope>NUCLEOTIDE SEQUENCE [LARGE SCALE GENOMIC DNA]</scope>
    <source>
        <strain evidence="4">Snail1</strain>
        <tissue evidence="4">Muscle</tissue>
    </source>
</reference>
<feature type="chain" id="PRO_5042949853" evidence="3">
    <location>
        <begin position="22"/>
        <end position="327"/>
    </location>
</feature>
<keyword evidence="3" id="KW-0732">Signal</keyword>
<organism evidence="4 5">
    <name type="scientific">Littorina saxatilis</name>
    <dbReference type="NCBI Taxonomy" id="31220"/>
    <lineage>
        <taxon>Eukaryota</taxon>
        <taxon>Metazoa</taxon>
        <taxon>Spiralia</taxon>
        <taxon>Lophotrochozoa</taxon>
        <taxon>Mollusca</taxon>
        <taxon>Gastropoda</taxon>
        <taxon>Caenogastropoda</taxon>
        <taxon>Littorinimorpha</taxon>
        <taxon>Littorinoidea</taxon>
        <taxon>Littorinidae</taxon>
        <taxon>Littorina</taxon>
    </lineage>
</organism>
<comment type="caution">
    <text evidence="4">The sequence shown here is derived from an EMBL/GenBank/DDBJ whole genome shotgun (WGS) entry which is preliminary data.</text>
</comment>